<name>A0A0D1VY41_9EURO</name>
<gene>
    <name evidence="1" type="ORF">PV11_03486</name>
</gene>
<dbReference type="HOGENOM" id="CLU_1835203_0_0_1"/>
<accession>A0A0D1VY41</accession>
<dbReference type="Proteomes" id="UP000053599">
    <property type="component" value="Unassembled WGS sequence"/>
</dbReference>
<dbReference type="AlphaFoldDB" id="A0A0D1VY41"/>
<evidence type="ECO:0000313" key="1">
    <source>
        <dbReference type="EMBL" id="KIV81290.1"/>
    </source>
</evidence>
<proteinExistence type="predicted"/>
<reference evidence="1 2" key="1">
    <citation type="submission" date="2015-01" db="EMBL/GenBank/DDBJ databases">
        <title>The Genome Sequence of Exophiala sideris CBS121828.</title>
        <authorList>
            <consortium name="The Broad Institute Genomics Platform"/>
            <person name="Cuomo C."/>
            <person name="de Hoog S."/>
            <person name="Gorbushina A."/>
            <person name="Stielow B."/>
            <person name="Teixiera M."/>
            <person name="Abouelleil A."/>
            <person name="Chapman S.B."/>
            <person name="Priest M."/>
            <person name="Young S.K."/>
            <person name="Wortman J."/>
            <person name="Nusbaum C."/>
            <person name="Birren B."/>
        </authorList>
    </citation>
    <scope>NUCLEOTIDE SEQUENCE [LARGE SCALE GENOMIC DNA]</scope>
    <source>
        <strain evidence="1 2">CBS 121828</strain>
    </source>
</reference>
<dbReference type="EMBL" id="KN846952">
    <property type="protein sequence ID" value="KIV81290.1"/>
    <property type="molecule type" value="Genomic_DNA"/>
</dbReference>
<organism evidence="1 2">
    <name type="scientific">Exophiala sideris</name>
    <dbReference type="NCBI Taxonomy" id="1016849"/>
    <lineage>
        <taxon>Eukaryota</taxon>
        <taxon>Fungi</taxon>
        <taxon>Dikarya</taxon>
        <taxon>Ascomycota</taxon>
        <taxon>Pezizomycotina</taxon>
        <taxon>Eurotiomycetes</taxon>
        <taxon>Chaetothyriomycetidae</taxon>
        <taxon>Chaetothyriales</taxon>
        <taxon>Herpotrichiellaceae</taxon>
        <taxon>Exophiala</taxon>
    </lineage>
</organism>
<evidence type="ECO:0000313" key="2">
    <source>
        <dbReference type="Proteomes" id="UP000053599"/>
    </source>
</evidence>
<protein>
    <submittedName>
        <fullName evidence="1">Uncharacterized protein</fullName>
    </submittedName>
</protein>
<sequence length="140" mass="15821">MSLQERQVDSYRRKLLDQYARLSALLDMNVKRELWSTIRGYQFIVKVLLLALDYGNAESASRVSVVKSAQETLDMFDDGKAYLQGLFQIYGAYCALAVLATSLNDLSATTEKWRDLINALHPKRLVPKPSSTNLTNSTNE</sequence>